<keyword evidence="3" id="KW-0732">Signal</keyword>
<sequence>MKSKIVIIAFLLCSTFSWAQTSKQLELEAKKEKIINAILQYNGLLNIEKKKEKSVLTEIKEKDARIRLSEKLISTNETQVKYIANDIAKNQKLIKSLTKELEILKEDYASMIVKAYKSRSQSSRIMFVLSSQNFYQAYKRIQYMKQYAGFRKAQAEEIKIKQQKLNQAIVTLQAKKEQREKVIAQTAKEKEELENQKQEKEKLVKIIQKDKKKYSAEIDKKEKEKREVDRQIKKTIADAIAAANKKAEEKAKAEAKKNNTSTSTTSTTKTTPDASVNSSKFILTAEGKVDSDNFKANKGKLPLPVEKGYISLPYGDQPHPIHKNLTTHNSGVEITTQPGAYARAVFAGEVIQVQSIYANNYAVYIRHGDYITLYMNIESLSVAVGDKVSIKQKLGKIHTNSDGKTTMKFIVTQNTTTLNPSSWLSL</sequence>
<feature type="coiled-coil region" evidence="1">
    <location>
        <begin position="87"/>
        <end position="114"/>
    </location>
</feature>
<accession>A0ABV9P1H5</accession>
<dbReference type="InterPro" id="IPR011055">
    <property type="entry name" value="Dup_hybrid_motif"/>
</dbReference>
<dbReference type="EMBL" id="JBHSGW010000001">
    <property type="protein sequence ID" value="MFC4738476.1"/>
    <property type="molecule type" value="Genomic_DNA"/>
</dbReference>
<dbReference type="Pfam" id="PF01551">
    <property type="entry name" value="Peptidase_M23"/>
    <property type="match status" value="1"/>
</dbReference>
<keyword evidence="6" id="KW-1185">Reference proteome</keyword>
<keyword evidence="1" id="KW-0175">Coiled coil</keyword>
<evidence type="ECO:0000259" key="4">
    <source>
        <dbReference type="Pfam" id="PF01551"/>
    </source>
</evidence>
<feature type="region of interest" description="Disordered" evidence="2">
    <location>
        <begin position="249"/>
        <end position="274"/>
    </location>
</feature>
<dbReference type="InterPro" id="IPR016047">
    <property type="entry name" value="M23ase_b-sheet_dom"/>
</dbReference>
<feature type="chain" id="PRO_5046242052" evidence="3">
    <location>
        <begin position="20"/>
        <end position="426"/>
    </location>
</feature>
<evidence type="ECO:0000256" key="2">
    <source>
        <dbReference type="SAM" id="MobiDB-lite"/>
    </source>
</evidence>
<dbReference type="GO" id="GO:0016787">
    <property type="term" value="F:hydrolase activity"/>
    <property type="evidence" value="ECO:0007669"/>
    <property type="project" value="UniProtKB-KW"/>
</dbReference>
<reference evidence="6" key="1">
    <citation type="journal article" date="2019" name="Int. J. Syst. Evol. Microbiol.">
        <title>The Global Catalogue of Microorganisms (GCM) 10K type strain sequencing project: providing services to taxonomists for standard genome sequencing and annotation.</title>
        <authorList>
            <consortium name="The Broad Institute Genomics Platform"/>
            <consortium name="The Broad Institute Genome Sequencing Center for Infectious Disease"/>
            <person name="Wu L."/>
            <person name="Ma J."/>
        </authorList>
    </citation>
    <scope>NUCLEOTIDE SEQUENCE [LARGE SCALE GENOMIC DNA]</scope>
    <source>
        <strain evidence="6">CCUG 50349</strain>
    </source>
</reference>
<feature type="compositionally biased region" description="Low complexity" evidence="2">
    <location>
        <begin position="258"/>
        <end position="271"/>
    </location>
</feature>
<dbReference type="Gene3D" id="2.70.70.10">
    <property type="entry name" value="Glucose Permease (Domain IIA)"/>
    <property type="match status" value="1"/>
</dbReference>
<dbReference type="Proteomes" id="UP001595885">
    <property type="component" value="Unassembled WGS sequence"/>
</dbReference>
<dbReference type="SUPFAM" id="SSF51261">
    <property type="entry name" value="Duplicated hybrid motif"/>
    <property type="match status" value="1"/>
</dbReference>
<name>A0ABV9P1H5_9FLAO</name>
<comment type="caution">
    <text evidence="5">The sequence shown here is derived from an EMBL/GenBank/DDBJ whole genome shotgun (WGS) entry which is preliminary data.</text>
</comment>
<evidence type="ECO:0000256" key="3">
    <source>
        <dbReference type="SAM" id="SignalP"/>
    </source>
</evidence>
<dbReference type="Gene3D" id="6.10.250.3150">
    <property type="match status" value="1"/>
</dbReference>
<proteinExistence type="predicted"/>
<keyword evidence="5" id="KW-0378">Hydrolase</keyword>
<dbReference type="CDD" id="cd12797">
    <property type="entry name" value="M23_peptidase"/>
    <property type="match status" value="1"/>
</dbReference>
<feature type="domain" description="M23ase beta-sheet core" evidence="4">
    <location>
        <begin position="329"/>
        <end position="420"/>
    </location>
</feature>
<evidence type="ECO:0000313" key="5">
    <source>
        <dbReference type="EMBL" id="MFC4738476.1"/>
    </source>
</evidence>
<evidence type="ECO:0000256" key="1">
    <source>
        <dbReference type="SAM" id="Coils"/>
    </source>
</evidence>
<dbReference type="RefSeq" id="WP_379737412.1">
    <property type="nucleotide sequence ID" value="NZ_JBHSGW010000001.1"/>
</dbReference>
<organism evidence="5 6">
    <name type="scientific">Flavobacterium ponti</name>
    <dbReference type="NCBI Taxonomy" id="665133"/>
    <lineage>
        <taxon>Bacteria</taxon>
        <taxon>Pseudomonadati</taxon>
        <taxon>Bacteroidota</taxon>
        <taxon>Flavobacteriia</taxon>
        <taxon>Flavobacteriales</taxon>
        <taxon>Flavobacteriaceae</taxon>
        <taxon>Flavobacterium</taxon>
    </lineage>
</organism>
<feature type="signal peptide" evidence="3">
    <location>
        <begin position="1"/>
        <end position="19"/>
    </location>
</feature>
<gene>
    <name evidence="5" type="ORF">ACFO3U_00560</name>
</gene>
<protein>
    <submittedName>
        <fullName evidence="5">Murein hydrolase activator EnvC family protein</fullName>
    </submittedName>
</protein>
<evidence type="ECO:0000313" key="6">
    <source>
        <dbReference type="Proteomes" id="UP001595885"/>
    </source>
</evidence>